<dbReference type="EMBL" id="KL404095">
    <property type="protein sequence ID" value="KEH15324.1"/>
    <property type="molecule type" value="Genomic_DNA"/>
</dbReference>
<reference evidence="3" key="3">
    <citation type="submission" date="2015-06" db="UniProtKB">
        <authorList>
            <consortium name="EnsemblPlants"/>
        </authorList>
    </citation>
    <scope>IDENTIFICATION</scope>
    <source>
        <strain evidence="3">cv. Jemalong A17</strain>
    </source>
</reference>
<proteinExistence type="predicted"/>
<keyword evidence="4" id="KW-1185">Reference proteome</keyword>
<feature type="region of interest" description="Disordered" evidence="1">
    <location>
        <begin position="1"/>
        <end position="34"/>
    </location>
</feature>
<dbReference type="HOGENOM" id="CLU_2889225_0_0_1"/>
<organism evidence="2 4">
    <name type="scientific">Medicago truncatula</name>
    <name type="common">Barrel medic</name>
    <name type="synonym">Medicago tribuloides</name>
    <dbReference type="NCBI Taxonomy" id="3880"/>
    <lineage>
        <taxon>Eukaryota</taxon>
        <taxon>Viridiplantae</taxon>
        <taxon>Streptophyta</taxon>
        <taxon>Embryophyta</taxon>
        <taxon>Tracheophyta</taxon>
        <taxon>Spermatophyta</taxon>
        <taxon>Magnoliopsida</taxon>
        <taxon>eudicotyledons</taxon>
        <taxon>Gunneridae</taxon>
        <taxon>Pentapetalae</taxon>
        <taxon>rosids</taxon>
        <taxon>fabids</taxon>
        <taxon>Fabales</taxon>
        <taxon>Fabaceae</taxon>
        <taxon>Papilionoideae</taxon>
        <taxon>50 kb inversion clade</taxon>
        <taxon>NPAAA clade</taxon>
        <taxon>Hologalegina</taxon>
        <taxon>IRL clade</taxon>
        <taxon>Trifolieae</taxon>
        <taxon>Medicago</taxon>
    </lineage>
</organism>
<evidence type="ECO:0000313" key="4">
    <source>
        <dbReference type="Proteomes" id="UP000002051"/>
    </source>
</evidence>
<evidence type="ECO:0000313" key="3">
    <source>
        <dbReference type="EnsemblPlants" id="KEH15324"/>
    </source>
</evidence>
<sequence>MFVREFARGGSTGKSARRKHFARGVTPGKKTRGSTPGIWPGFVPVLTLGIFPHFFCSCAICSD</sequence>
<accession>A0A072TCQ6</accession>
<dbReference type="AlphaFoldDB" id="A0A072TCQ6"/>
<reference evidence="2 4" key="2">
    <citation type="journal article" date="2014" name="BMC Genomics">
        <title>An improved genome release (version Mt4.0) for the model legume Medicago truncatula.</title>
        <authorList>
            <person name="Tang H."/>
            <person name="Krishnakumar V."/>
            <person name="Bidwell S."/>
            <person name="Rosen B."/>
            <person name="Chan A."/>
            <person name="Zhou S."/>
            <person name="Gentzbittel L."/>
            <person name="Childs K.L."/>
            <person name="Yandell M."/>
            <person name="Gundlach H."/>
            <person name="Mayer K.F."/>
            <person name="Schwartz D.C."/>
            <person name="Town C.D."/>
        </authorList>
    </citation>
    <scope>GENOME REANNOTATION</scope>
    <source>
        <strain evidence="2">A17</strain>
        <strain evidence="3 4">cv. Jemalong A17</strain>
    </source>
</reference>
<dbReference type="Proteomes" id="UP000002051">
    <property type="component" value="Unassembled WGS sequence"/>
</dbReference>
<evidence type="ECO:0000313" key="2">
    <source>
        <dbReference type="EMBL" id="KEH15324.1"/>
    </source>
</evidence>
<name>A0A072TCQ6_MEDTR</name>
<evidence type="ECO:0000256" key="1">
    <source>
        <dbReference type="SAM" id="MobiDB-lite"/>
    </source>
</evidence>
<protein>
    <submittedName>
        <fullName evidence="2 3">Uncharacterized protein</fullName>
    </submittedName>
</protein>
<reference evidence="2 4" key="1">
    <citation type="journal article" date="2011" name="Nature">
        <title>The Medicago genome provides insight into the evolution of rhizobial symbioses.</title>
        <authorList>
            <person name="Young N.D."/>
            <person name="Debelle F."/>
            <person name="Oldroyd G.E."/>
            <person name="Geurts R."/>
            <person name="Cannon S.B."/>
            <person name="Udvardi M.K."/>
            <person name="Benedito V.A."/>
            <person name="Mayer K.F."/>
            <person name="Gouzy J."/>
            <person name="Schoof H."/>
            <person name="Van de Peer Y."/>
            <person name="Proost S."/>
            <person name="Cook D.R."/>
            <person name="Meyers B.C."/>
            <person name="Spannagl M."/>
            <person name="Cheung F."/>
            <person name="De Mita S."/>
            <person name="Krishnakumar V."/>
            <person name="Gundlach H."/>
            <person name="Zhou S."/>
            <person name="Mudge J."/>
            <person name="Bharti A.K."/>
            <person name="Murray J.D."/>
            <person name="Naoumkina M.A."/>
            <person name="Rosen B."/>
            <person name="Silverstein K.A."/>
            <person name="Tang H."/>
            <person name="Rombauts S."/>
            <person name="Zhao P.X."/>
            <person name="Zhou P."/>
            <person name="Barbe V."/>
            <person name="Bardou P."/>
            <person name="Bechner M."/>
            <person name="Bellec A."/>
            <person name="Berger A."/>
            <person name="Berges H."/>
            <person name="Bidwell S."/>
            <person name="Bisseling T."/>
            <person name="Choisne N."/>
            <person name="Couloux A."/>
            <person name="Denny R."/>
            <person name="Deshpande S."/>
            <person name="Dai X."/>
            <person name="Doyle J.J."/>
            <person name="Dudez A.M."/>
            <person name="Farmer A.D."/>
            <person name="Fouteau S."/>
            <person name="Franken C."/>
            <person name="Gibelin C."/>
            <person name="Gish J."/>
            <person name="Goldstein S."/>
            <person name="Gonzalez A.J."/>
            <person name="Green P.J."/>
            <person name="Hallab A."/>
            <person name="Hartog M."/>
            <person name="Hua A."/>
            <person name="Humphray S.J."/>
            <person name="Jeong D.H."/>
            <person name="Jing Y."/>
            <person name="Jocker A."/>
            <person name="Kenton S.M."/>
            <person name="Kim D.J."/>
            <person name="Klee K."/>
            <person name="Lai H."/>
            <person name="Lang C."/>
            <person name="Lin S."/>
            <person name="Macmil S.L."/>
            <person name="Magdelenat G."/>
            <person name="Matthews L."/>
            <person name="McCorrison J."/>
            <person name="Monaghan E.L."/>
            <person name="Mun J.H."/>
            <person name="Najar F.Z."/>
            <person name="Nicholson C."/>
            <person name="Noirot C."/>
            <person name="O'Bleness M."/>
            <person name="Paule C.R."/>
            <person name="Poulain J."/>
            <person name="Prion F."/>
            <person name="Qin B."/>
            <person name="Qu C."/>
            <person name="Retzel E.F."/>
            <person name="Riddle C."/>
            <person name="Sallet E."/>
            <person name="Samain S."/>
            <person name="Samson N."/>
            <person name="Sanders I."/>
            <person name="Saurat O."/>
            <person name="Scarpelli C."/>
            <person name="Schiex T."/>
            <person name="Segurens B."/>
            <person name="Severin A.J."/>
            <person name="Sherrier D.J."/>
            <person name="Shi R."/>
            <person name="Sims S."/>
            <person name="Singer S.R."/>
            <person name="Sinharoy S."/>
            <person name="Sterck L."/>
            <person name="Viollet A."/>
            <person name="Wang B.B."/>
            <person name="Wang K."/>
            <person name="Wang M."/>
            <person name="Wang X."/>
            <person name="Warfsmann J."/>
            <person name="Weissenbach J."/>
            <person name="White D.D."/>
            <person name="White J.D."/>
            <person name="Wiley G.B."/>
            <person name="Wincker P."/>
            <person name="Xing Y."/>
            <person name="Yang L."/>
            <person name="Yao Z."/>
            <person name="Ying F."/>
            <person name="Zhai J."/>
            <person name="Zhou L."/>
            <person name="Zuber A."/>
            <person name="Denarie J."/>
            <person name="Dixon R.A."/>
            <person name="May G.D."/>
            <person name="Schwartz D.C."/>
            <person name="Rogers J."/>
            <person name="Quetier F."/>
            <person name="Town C.D."/>
            <person name="Roe B.A."/>
        </authorList>
    </citation>
    <scope>NUCLEOTIDE SEQUENCE [LARGE SCALE GENOMIC DNA]</scope>
    <source>
        <strain evidence="2">A17</strain>
        <strain evidence="3 4">cv. Jemalong A17</strain>
    </source>
</reference>
<gene>
    <name evidence="2" type="ORF">MTR_1371s0010</name>
</gene>
<dbReference type="EnsemblPlants" id="KEH15324">
    <property type="protein sequence ID" value="KEH15324"/>
    <property type="gene ID" value="MTR_1371s0010"/>
</dbReference>